<feature type="compositionally biased region" description="Basic residues" evidence="1">
    <location>
        <begin position="1"/>
        <end position="11"/>
    </location>
</feature>
<keyword evidence="3" id="KW-1185">Reference proteome</keyword>
<reference evidence="2" key="2">
    <citation type="submission" date="2021-04" db="EMBL/GenBank/DDBJ databases">
        <authorList>
            <person name="Podell S."/>
        </authorList>
    </citation>
    <scope>NUCLEOTIDE SEQUENCE</scope>
    <source>
        <strain evidence="2">Hildebrandi</strain>
    </source>
</reference>
<evidence type="ECO:0000313" key="2">
    <source>
        <dbReference type="EMBL" id="KAG7349257.1"/>
    </source>
</evidence>
<gene>
    <name evidence="2" type="ORF">IV203_011854</name>
</gene>
<protein>
    <submittedName>
        <fullName evidence="2">Uncharacterized protein</fullName>
    </submittedName>
</protein>
<dbReference type="Proteomes" id="UP000693970">
    <property type="component" value="Unassembled WGS sequence"/>
</dbReference>
<feature type="compositionally biased region" description="Low complexity" evidence="1">
    <location>
        <begin position="15"/>
        <end position="29"/>
    </location>
</feature>
<feature type="region of interest" description="Disordered" evidence="1">
    <location>
        <begin position="1"/>
        <end position="29"/>
    </location>
</feature>
<comment type="caution">
    <text evidence="2">The sequence shown here is derived from an EMBL/GenBank/DDBJ whole genome shotgun (WGS) entry which is preliminary data.</text>
</comment>
<proteinExistence type="predicted"/>
<dbReference type="OrthoDB" id="46710at2759"/>
<accession>A0A9K3PIT0</accession>
<evidence type="ECO:0000313" key="3">
    <source>
        <dbReference type="Proteomes" id="UP000693970"/>
    </source>
</evidence>
<reference evidence="2" key="1">
    <citation type="journal article" date="2021" name="Sci. Rep.">
        <title>Diploid genomic architecture of Nitzschia inconspicua, an elite biomass production diatom.</title>
        <authorList>
            <person name="Oliver A."/>
            <person name="Podell S."/>
            <person name="Pinowska A."/>
            <person name="Traller J.C."/>
            <person name="Smith S.R."/>
            <person name="McClure R."/>
            <person name="Beliaev A."/>
            <person name="Bohutskyi P."/>
            <person name="Hill E.A."/>
            <person name="Rabines A."/>
            <person name="Zheng H."/>
            <person name="Allen L.Z."/>
            <person name="Kuo A."/>
            <person name="Grigoriev I.V."/>
            <person name="Allen A.E."/>
            <person name="Hazlebeck D."/>
            <person name="Allen E.E."/>
        </authorList>
    </citation>
    <scope>NUCLEOTIDE SEQUENCE</scope>
    <source>
        <strain evidence="2">Hildebrandi</strain>
    </source>
</reference>
<dbReference type="AlphaFoldDB" id="A0A9K3PIT0"/>
<name>A0A9K3PIT0_9STRA</name>
<dbReference type="EMBL" id="JAGRRH010000019">
    <property type="protein sequence ID" value="KAG7349257.1"/>
    <property type="molecule type" value="Genomic_DNA"/>
</dbReference>
<organism evidence="2 3">
    <name type="scientific">Nitzschia inconspicua</name>
    <dbReference type="NCBI Taxonomy" id="303405"/>
    <lineage>
        <taxon>Eukaryota</taxon>
        <taxon>Sar</taxon>
        <taxon>Stramenopiles</taxon>
        <taxon>Ochrophyta</taxon>
        <taxon>Bacillariophyta</taxon>
        <taxon>Bacillariophyceae</taxon>
        <taxon>Bacillariophycidae</taxon>
        <taxon>Bacillariales</taxon>
        <taxon>Bacillariaceae</taxon>
        <taxon>Nitzschia</taxon>
    </lineage>
</organism>
<evidence type="ECO:0000256" key="1">
    <source>
        <dbReference type="SAM" id="MobiDB-lite"/>
    </source>
</evidence>
<sequence>MLSSRTKRSRERKAQQVSPQNNSSPPSSQMEIKIGTIISKEFSPGEWFYGQVASWPPETVVDENGNKLPQKECKVVYEDEDEETLPTSVIQALITPQQKPYNGMKIFKRRKTSPIAMKTVGKVKDGPYYKIVYDDDDNNTEFLKKEVIQQCALKVPFDEKANGTSDEEEKAKPHPDIKLKATERSSCPAAHKCKQTLEWTMGISKEEIERVWQFMKAPYDINTAIQMIHFAKDKPENEELLTEDVQFHPQIGTALRKNVHGCTYYGRISRGPYRGSHPVTGKTTELWDTIYSYTEEDDCEEFGIDWQELLECRASRPMQSPKIFGRPLYFLEIFSGCGIMTQKFQERKWIVKSIDKSPSSNAVHKVDIMDIDFDQHIGILPDFVVFAPDCSTYSNLSGGMHRKPLQEEYAVSTKALEHDEYLARTWFLIKWFLYRKPHMIFMIENPRASLRNMPLMKYKLEKGDGLPFGKRAYRAEVNYCAFGRDDMKPTDLWTNDIGLHNRLNKFKCQCPGRHATGARGNTKRMNVAKFPEKLAELVSEYAHSKFVMDEVRDLNEPTVTEQDKIEFTKGIKGTN</sequence>